<reference evidence="5" key="1">
    <citation type="journal article" date="2011" name="Environ. Microbiol.">
        <title>Genomic insights into the metabolic potential of the polycyclic aromatic hydrocarbon degrading sulfate-reducing Deltaproteobacterium N47.</title>
        <authorList>
            <person name="Bergmann F."/>
            <person name="Selesi D."/>
            <person name="Weinmaier T."/>
            <person name="Tischler P."/>
            <person name="Rattei T."/>
            <person name="Meckenstock R.U."/>
        </authorList>
    </citation>
    <scope>NUCLEOTIDE SEQUENCE</scope>
</reference>
<dbReference type="InterPro" id="IPR019734">
    <property type="entry name" value="TPR_rpt"/>
</dbReference>
<dbReference type="PROSITE" id="PS50005">
    <property type="entry name" value="TPR"/>
    <property type="match status" value="2"/>
</dbReference>
<accession>E1YHV1</accession>
<evidence type="ECO:0000256" key="3">
    <source>
        <dbReference type="PROSITE-ProRule" id="PRU00339"/>
    </source>
</evidence>
<name>E1YHV1_9BACT</name>
<feature type="transmembrane region" description="Helical" evidence="4">
    <location>
        <begin position="370"/>
        <end position="388"/>
    </location>
</feature>
<keyword evidence="1" id="KW-0677">Repeat</keyword>
<keyword evidence="2 3" id="KW-0802">TPR repeat</keyword>
<evidence type="ECO:0000256" key="4">
    <source>
        <dbReference type="SAM" id="Phobius"/>
    </source>
</evidence>
<dbReference type="Gene3D" id="1.25.40.10">
    <property type="entry name" value="Tetratricopeptide repeat domain"/>
    <property type="match status" value="2"/>
</dbReference>
<protein>
    <submittedName>
        <fullName evidence="5">Uncharacterized protein</fullName>
    </submittedName>
</protein>
<feature type="transmembrane region" description="Helical" evidence="4">
    <location>
        <begin position="156"/>
        <end position="176"/>
    </location>
</feature>
<dbReference type="Pfam" id="PF13424">
    <property type="entry name" value="TPR_12"/>
    <property type="match status" value="1"/>
</dbReference>
<dbReference type="SMART" id="SM00028">
    <property type="entry name" value="TPR"/>
    <property type="match status" value="4"/>
</dbReference>
<dbReference type="PANTHER" id="PTHR44227:SF3">
    <property type="entry name" value="PROTEIN O-MANNOSYL-TRANSFERASE TMTC4"/>
    <property type="match status" value="1"/>
</dbReference>
<feature type="transmembrane region" description="Helical" evidence="4">
    <location>
        <begin position="395"/>
        <end position="414"/>
    </location>
</feature>
<feature type="repeat" description="TPR" evidence="3">
    <location>
        <begin position="480"/>
        <end position="513"/>
    </location>
</feature>
<dbReference type="SUPFAM" id="SSF48452">
    <property type="entry name" value="TPR-like"/>
    <property type="match status" value="1"/>
</dbReference>
<feature type="transmembrane region" description="Helical" evidence="4">
    <location>
        <begin position="312"/>
        <end position="333"/>
    </location>
</feature>
<evidence type="ECO:0000313" key="5">
    <source>
        <dbReference type="EMBL" id="CBX30220.1"/>
    </source>
</evidence>
<dbReference type="InterPro" id="IPR052346">
    <property type="entry name" value="O-mannosyl-transferase_TMTC"/>
</dbReference>
<keyword evidence="4" id="KW-1133">Transmembrane helix</keyword>
<proteinExistence type="predicted"/>
<organism evidence="5">
    <name type="scientific">uncultured Desulfobacterium sp</name>
    <dbReference type="NCBI Taxonomy" id="201089"/>
    <lineage>
        <taxon>Bacteria</taxon>
        <taxon>Pseudomonadati</taxon>
        <taxon>Thermodesulfobacteriota</taxon>
        <taxon>Desulfobacteria</taxon>
        <taxon>Desulfobacterales</taxon>
        <taxon>Desulfobacteriaceae</taxon>
        <taxon>Desulfobacterium</taxon>
        <taxon>environmental samples</taxon>
    </lineage>
</organism>
<keyword evidence="4" id="KW-0472">Membrane</keyword>
<feature type="repeat" description="TPR" evidence="3">
    <location>
        <begin position="582"/>
        <end position="615"/>
    </location>
</feature>
<dbReference type="EMBL" id="FR695874">
    <property type="protein sequence ID" value="CBX30220.1"/>
    <property type="molecule type" value="Genomic_DNA"/>
</dbReference>
<sequence>MSQIKITLNNSKYYITFLFLFLLIILSYSNAFDSSWHLDDYNNIVKNRLIRINNLSMDSVAGVLTAKADGLRFRPISMLSFAINWYFGKDNVFGYHVVNIGIHILTAFFLFLTIFFLFKTPNLKNKFTEENKYIISLLSTSLWAINPIQIQAVTYIVQRMASMAALFYIIGLFLYIKARLSDSLLKKVIPCFCILPVFIFAIYTKENTITLPLALIIIEILFFRDFTKPEIRKKLFAAAGIVTIIIFLLGVFLFLGKDPLSIIRSCENRYFTPYERLLTEARILVYYISLIFYPATTRLSIEHDIDISVSLFHPWTTMPSVIIIFFLIGIGIWQSRKRPFLSFAILFFFLNHIIESTILGLELIFEHRNYLPSFFIFVPVSLGLKSLIDHYQAKSFMRITISAFVACLIAGYAISTYVGNIKWSSEVALLSDAIKKAPQSARAATNFARAYYENTGQYAEAIELYRKALYLKAHSRYYKGLILNNIAGIYYYLGDFKRAEKFWEKAYEVNPVYKFPLYGLALISVKKNDWNKGFYYLDKTGPENKNNKDVLNLKGIILFNRKNNAEALKYFRKSLIFNKNDNNALINIGAVYCMMGKYRKAGLFLKEALKRNPSDELSHTWLIETALRDRNYAEANRYIDRLLFSVKTDELAFLINKLTKKSLTEDAVMIPYYQEVIAKKIYERIKIKNR</sequence>
<gene>
    <name evidence="5" type="ORF">N47_D30290</name>
</gene>
<feature type="transmembrane region" description="Helical" evidence="4">
    <location>
        <begin position="235"/>
        <end position="255"/>
    </location>
</feature>
<feature type="transmembrane region" description="Helical" evidence="4">
    <location>
        <begin position="93"/>
        <end position="118"/>
    </location>
</feature>
<dbReference type="PANTHER" id="PTHR44227">
    <property type="match status" value="1"/>
</dbReference>
<keyword evidence="4" id="KW-0812">Transmembrane</keyword>
<feature type="transmembrane region" description="Helical" evidence="4">
    <location>
        <begin position="130"/>
        <end position="150"/>
    </location>
</feature>
<dbReference type="AlphaFoldDB" id="E1YHV1"/>
<feature type="transmembrane region" description="Helical" evidence="4">
    <location>
        <begin position="340"/>
        <end position="364"/>
    </location>
</feature>
<evidence type="ECO:0000256" key="1">
    <source>
        <dbReference type="ARBA" id="ARBA00022737"/>
    </source>
</evidence>
<dbReference type="InterPro" id="IPR011990">
    <property type="entry name" value="TPR-like_helical_dom_sf"/>
</dbReference>
<feature type="transmembrane region" description="Helical" evidence="4">
    <location>
        <begin position="188"/>
        <end position="203"/>
    </location>
</feature>
<evidence type="ECO:0000256" key="2">
    <source>
        <dbReference type="ARBA" id="ARBA00022803"/>
    </source>
</evidence>